<evidence type="ECO:0000313" key="1">
    <source>
        <dbReference type="EMBL" id="KAK9685182.1"/>
    </source>
</evidence>
<sequence>MIHYILTGQLVLQNPFYVELKCCLTDIQRGTFNEHRPMKPGVLQGARFGPSDDTADGLLCPDKTGADRLPRNVGLPSVLTTSYRFRQD</sequence>
<proteinExistence type="predicted"/>
<dbReference type="EMBL" id="JASPKY010000798">
    <property type="protein sequence ID" value="KAK9685182.1"/>
    <property type="molecule type" value="Genomic_DNA"/>
</dbReference>
<protein>
    <submittedName>
        <fullName evidence="1">Uncharacterized protein</fullName>
    </submittedName>
</protein>
<reference evidence="1 2" key="1">
    <citation type="journal article" date="2024" name="BMC Genomics">
        <title>De novo assembly and annotation of Popillia japonica's genome with initial clues to its potential as an invasive pest.</title>
        <authorList>
            <person name="Cucini C."/>
            <person name="Boschi S."/>
            <person name="Funari R."/>
            <person name="Cardaioli E."/>
            <person name="Iannotti N."/>
            <person name="Marturano G."/>
            <person name="Paoli F."/>
            <person name="Bruttini M."/>
            <person name="Carapelli A."/>
            <person name="Frati F."/>
            <person name="Nardi F."/>
        </authorList>
    </citation>
    <scope>NUCLEOTIDE SEQUENCE [LARGE SCALE GENOMIC DNA]</scope>
    <source>
        <strain evidence="1">DMR45628</strain>
    </source>
</reference>
<keyword evidence="2" id="KW-1185">Reference proteome</keyword>
<gene>
    <name evidence="1" type="ORF">QE152_g38243</name>
</gene>
<dbReference type="AlphaFoldDB" id="A0AAW1I820"/>
<organism evidence="1 2">
    <name type="scientific">Popillia japonica</name>
    <name type="common">Japanese beetle</name>
    <dbReference type="NCBI Taxonomy" id="7064"/>
    <lineage>
        <taxon>Eukaryota</taxon>
        <taxon>Metazoa</taxon>
        <taxon>Ecdysozoa</taxon>
        <taxon>Arthropoda</taxon>
        <taxon>Hexapoda</taxon>
        <taxon>Insecta</taxon>
        <taxon>Pterygota</taxon>
        <taxon>Neoptera</taxon>
        <taxon>Endopterygota</taxon>
        <taxon>Coleoptera</taxon>
        <taxon>Polyphaga</taxon>
        <taxon>Scarabaeiformia</taxon>
        <taxon>Scarabaeidae</taxon>
        <taxon>Rutelinae</taxon>
        <taxon>Popillia</taxon>
    </lineage>
</organism>
<comment type="caution">
    <text evidence="1">The sequence shown here is derived from an EMBL/GenBank/DDBJ whole genome shotgun (WGS) entry which is preliminary data.</text>
</comment>
<evidence type="ECO:0000313" key="2">
    <source>
        <dbReference type="Proteomes" id="UP001458880"/>
    </source>
</evidence>
<name>A0AAW1I820_POPJA</name>
<accession>A0AAW1I820</accession>
<dbReference type="Proteomes" id="UP001458880">
    <property type="component" value="Unassembled WGS sequence"/>
</dbReference>